<keyword evidence="4 5" id="KW-0472">Membrane</keyword>
<dbReference type="GO" id="GO:0022857">
    <property type="term" value="F:transmembrane transporter activity"/>
    <property type="evidence" value="ECO:0007669"/>
    <property type="project" value="InterPro"/>
</dbReference>
<proteinExistence type="predicted"/>
<keyword evidence="3 5" id="KW-1133">Transmembrane helix</keyword>
<name>A0A2H1JJL8_9MICO</name>
<dbReference type="Pfam" id="PF13520">
    <property type="entry name" value="AA_permease_2"/>
    <property type="match status" value="1"/>
</dbReference>
<dbReference type="PIRSF" id="PIRSF006060">
    <property type="entry name" value="AA_transporter"/>
    <property type="match status" value="1"/>
</dbReference>
<accession>A0A2H1JJL8</accession>
<feature type="transmembrane region" description="Helical" evidence="5">
    <location>
        <begin position="300"/>
        <end position="319"/>
    </location>
</feature>
<organism evidence="6 7">
    <name type="scientific">Brevibacterium antiquum</name>
    <dbReference type="NCBI Taxonomy" id="234835"/>
    <lineage>
        <taxon>Bacteria</taxon>
        <taxon>Bacillati</taxon>
        <taxon>Actinomycetota</taxon>
        <taxon>Actinomycetes</taxon>
        <taxon>Micrococcales</taxon>
        <taxon>Brevibacteriaceae</taxon>
        <taxon>Brevibacterium</taxon>
    </lineage>
</organism>
<feature type="transmembrane region" description="Helical" evidence="5">
    <location>
        <begin position="450"/>
        <end position="469"/>
    </location>
</feature>
<feature type="transmembrane region" description="Helical" evidence="5">
    <location>
        <begin position="507"/>
        <end position="529"/>
    </location>
</feature>
<gene>
    <name evidence="6" type="ORF">BANT10_02083</name>
</gene>
<comment type="subcellular location">
    <subcellularLocation>
        <location evidence="1">Membrane</location>
        <topology evidence="1">Multi-pass membrane protein</topology>
    </subcellularLocation>
</comment>
<dbReference type="GO" id="GO:0016020">
    <property type="term" value="C:membrane"/>
    <property type="evidence" value="ECO:0007669"/>
    <property type="project" value="UniProtKB-SubCell"/>
</dbReference>
<evidence type="ECO:0000256" key="4">
    <source>
        <dbReference type="ARBA" id="ARBA00023136"/>
    </source>
</evidence>
<dbReference type="PANTHER" id="PTHR47547:SF1">
    <property type="entry name" value="ASPARTATE-PROTON SYMPORTER"/>
    <property type="match status" value="1"/>
</dbReference>
<feature type="transmembrane region" description="Helical" evidence="5">
    <location>
        <begin position="386"/>
        <end position="405"/>
    </location>
</feature>
<sequence>MSTIIPPASGQPTKVEVRADKGLKRDIGKIGLLFTGVGSIIGSGWLFGAFNASVMVGPASLISWALGAVMMIFVALNYAELGVMFPVAGGVIRFPHFSFGSFASFTSGWITWLSVAATVPIEVMAAVQYASSYLPWLMHTVDDVAVLTGPGIAVSIALMLVFSFINLYGVQLFARFNNVLVWWKLAVIVLVIVVFFALSFNPGHFASQQFGGFAPNGIGPIFAALPAAGIVFSYLGFRQGVEFAGETTNPQKNVPFAVIGSILVTGVIYIALQAAFIGALPSDLLDGGWKNLAFTNDAGPLAEISLLLGAVWLAVILYGDAIVSPADTGLIYTALAPRLSYSQAKVGNAPRALAKLNKHGVPWISLLVVFIVSCIMFLPFPSWAKLVGFITSGTVLSFATGPVVVAALRRQLPDQERPFKLPGNDVLPIVGFICANLIVYWTGWETNWKLFLAVAIGYVVMILHHIFTKDKSRLPDLKMRSGWWMILWMVGLVVLSLIGHYGGGLDIMGFVWGELITVIFSVVVFHVGISCRLSPEEAVEAVEQTQRADD</sequence>
<dbReference type="Gene3D" id="1.20.1740.10">
    <property type="entry name" value="Amino acid/polyamine transporter I"/>
    <property type="match status" value="1"/>
</dbReference>
<feature type="transmembrane region" description="Helical" evidence="5">
    <location>
        <begin position="150"/>
        <end position="168"/>
    </location>
</feature>
<dbReference type="AlphaFoldDB" id="A0A2H1JJL8"/>
<evidence type="ECO:0000256" key="5">
    <source>
        <dbReference type="SAM" id="Phobius"/>
    </source>
</evidence>
<dbReference type="PANTHER" id="PTHR47547">
    <property type="match status" value="1"/>
</dbReference>
<feature type="transmembrane region" description="Helical" evidence="5">
    <location>
        <begin position="426"/>
        <end position="444"/>
    </location>
</feature>
<feature type="transmembrane region" description="Helical" evidence="5">
    <location>
        <begin position="218"/>
        <end position="237"/>
    </location>
</feature>
<feature type="transmembrane region" description="Helical" evidence="5">
    <location>
        <begin position="62"/>
        <end position="88"/>
    </location>
</feature>
<evidence type="ECO:0000256" key="1">
    <source>
        <dbReference type="ARBA" id="ARBA00004141"/>
    </source>
</evidence>
<dbReference type="EMBL" id="FXZE01000008">
    <property type="protein sequence ID" value="SMX87735.1"/>
    <property type="molecule type" value="Genomic_DNA"/>
</dbReference>
<feature type="transmembrane region" description="Helical" evidence="5">
    <location>
        <begin position="361"/>
        <end position="380"/>
    </location>
</feature>
<feature type="transmembrane region" description="Helical" evidence="5">
    <location>
        <begin position="481"/>
        <end position="501"/>
    </location>
</feature>
<keyword evidence="7" id="KW-1185">Reference proteome</keyword>
<reference evidence="7" key="1">
    <citation type="submission" date="2017-03" db="EMBL/GenBank/DDBJ databases">
        <authorList>
            <person name="Monnet C."/>
        </authorList>
    </citation>
    <scope>NUCLEOTIDE SEQUENCE [LARGE SCALE GENOMIC DNA]</scope>
    <source>
        <strain evidence="7">P10</strain>
    </source>
</reference>
<protein>
    <submittedName>
        <fullName evidence="6">Amino acid/polyamine/organocation transporter, APC superfamily (TC 2.A.3)</fullName>
    </submittedName>
</protein>
<dbReference type="InterPro" id="IPR002293">
    <property type="entry name" value="AA/rel_permease1"/>
</dbReference>
<evidence type="ECO:0000313" key="7">
    <source>
        <dbReference type="Proteomes" id="UP000234342"/>
    </source>
</evidence>
<keyword evidence="2 5" id="KW-0812">Transmembrane</keyword>
<evidence type="ECO:0000256" key="3">
    <source>
        <dbReference type="ARBA" id="ARBA00022989"/>
    </source>
</evidence>
<dbReference type="Proteomes" id="UP000234342">
    <property type="component" value="Unassembled WGS sequence"/>
</dbReference>
<evidence type="ECO:0000313" key="6">
    <source>
        <dbReference type="EMBL" id="SMX87735.1"/>
    </source>
</evidence>
<feature type="transmembrane region" description="Helical" evidence="5">
    <location>
        <begin position="258"/>
        <end position="280"/>
    </location>
</feature>
<dbReference type="InterPro" id="IPR052962">
    <property type="entry name" value="AA_Transporter_AGT"/>
</dbReference>
<feature type="transmembrane region" description="Helical" evidence="5">
    <location>
        <begin position="30"/>
        <end position="50"/>
    </location>
</feature>
<evidence type="ECO:0000256" key="2">
    <source>
        <dbReference type="ARBA" id="ARBA00022692"/>
    </source>
</evidence>
<feature type="transmembrane region" description="Helical" evidence="5">
    <location>
        <begin position="180"/>
        <end position="198"/>
    </location>
</feature>